<feature type="non-terminal residue" evidence="3">
    <location>
        <position position="128"/>
    </location>
</feature>
<reference evidence="3 4" key="1">
    <citation type="submission" date="2018-08" db="EMBL/GenBank/DDBJ databases">
        <title>A genome reference for cultivated species of the human gut microbiota.</title>
        <authorList>
            <person name="Zou Y."/>
            <person name="Xue W."/>
            <person name="Luo G."/>
        </authorList>
    </citation>
    <scope>NUCLEOTIDE SEQUENCE [LARGE SCALE GENOMIC DNA]</scope>
    <source>
        <strain evidence="3 4">OM08-17AT</strain>
    </source>
</reference>
<dbReference type="AlphaFoldDB" id="A0A8B2ZN30"/>
<evidence type="ECO:0000256" key="1">
    <source>
        <dbReference type="ARBA" id="ARBA00022729"/>
    </source>
</evidence>
<gene>
    <name evidence="3" type="ORF">DXC19_12705</name>
</gene>
<dbReference type="RefSeq" id="WP_181971047.1">
    <property type="nucleotide sequence ID" value="NZ_CABMFV010000015.1"/>
</dbReference>
<organism evidence="3 4">
    <name type="scientific">Staphylococcus warneri</name>
    <dbReference type="NCBI Taxonomy" id="1292"/>
    <lineage>
        <taxon>Bacteria</taxon>
        <taxon>Bacillati</taxon>
        <taxon>Bacillota</taxon>
        <taxon>Bacilli</taxon>
        <taxon>Bacillales</taxon>
        <taxon>Staphylococcaceae</taxon>
        <taxon>Staphylococcus</taxon>
    </lineage>
</organism>
<feature type="region of interest" description="Disordered" evidence="2">
    <location>
        <begin position="92"/>
        <end position="128"/>
    </location>
</feature>
<name>A0A8B2ZN30_STAWA</name>
<accession>A0A8B2ZN30</accession>
<evidence type="ECO:0000313" key="3">
    <source>
        <dbReference type="EMBL" id="RGM27469.1"/>
    </source>
</evidence>
<evidence type="ECO:0000256" key="2">
    <source>
        <dbReference type="SAM" id="MobiDB-lite"/>
    </source>
</evidence>
<protein>
    <submittedName>
        <fullName evidence="3">Uncharacterized protein</fullName>
    </submittedName>
</protein>
<dbReference type="Proteomes" id="UP000261016">
    <property type="component" value="Unassembled WGS sequence"/>
</dbReference>
<sequence>MTKKIKRFKENFKEEKARVRLYKSGKNWVKAGIREIQLMKVMGLPFAGQKVAVGKDLNSQNSSFKKNALKTSAVVGGAFTFNMLNNHEAFAASETPVTSEISSNSTTVGDQTSTKESKDSAASTESKD</sequence>
<dbReference type="NCBIfam" id="TIGR03715">
    <property type="entry name" value="KxYKxGKxW"/>
    <property type="match status" value="1"/>
</dbReference>
<evidence type="ECO:0000313" key="4">
    <source>
        <dbReference type="Proteomes" id="UP000261016"/>
    </source>
</evidence>
<feature type="compositionally biased region" description="Basic and acidic residues" evidence="2">
    <location>
        <begin position="113"/>
        <end position="128"/>
    </location>
</feature>
<comment type="caution">
    <text evidence="3">The sequence shown here is derived from an EMBL/GenBank/DDBJ whole genome shotgun (WGS) entry which is preliminary data.</text>
</comment>
<dbReference type="Pfam" id="PF19258">
    <property type="entry name" value="KxYKxGKxW_sig"/>
    <property type="match status" value="1"/>
</dbReference>
<proteinExistence type="predicted"/>
<keyword evidence="1" id="KW-0732">Signal</keyword>
<dbReference type="InterPro" id="IPR022263">
    <property type="entry name" value="KxYKxGKxW"/>
</dbReference>
<dbReference type="EMBL" id="QSTD01000015">
    <property type="protein sequence ID" value="RGM27469.1"/>
    <property type="molecule type" value="Genomic_DNA"/>
</dbReference>
<feature type="compositionally biased region" description="Polar residues" evidence="2">
    <location>
        <begin position="95"/>
        <end position="112"/>
    </location>
</feature>